<keyword evidence="2" id="KW-0472">Membrane</keyword>
<evidence type="ECO:0000313" key="4">
    <source>
        <dbReference type="Proteomes" id="UP000654257"/>
    </source>
</evidence>
<evidence type="ECO:0000256" key="2">
    <source>
        <dbReference type="SAM" id="Phobius"/>
    </source>
</evidence>
<feature type="region of interest" description="Disordered" evidence="1">
    <location>
        <begin position="352"/>
        <end position="379"/>
    </location>
</feature>
<feature type="compositionally biased region" description="Low complexity" evidence="1">
    <location>
        <begin position="436"/>
        <end position="457"/>
    </location>
</feature>
<feature type="compositionally biased region" description="Low complexity" evidence="1">
    <location>
        <begin position="303"/>
        <end position="318"/>
    </location>
</feature>
<evidence type="ECO:0000313" key="3">
    <source>
        <dbReference type="EMBL" id="GGG25271.1"/>
    </source>
</evidence>
<gene>
    <name evidence="3" type="ORF">GCM10007304_43880</name>
</gene>
<feature type="transmembrane region" description="Helical" evidence="2">
    <location>
        <begin position="326"/>
        <end position="347"/>
    </location>
</feature>
<reference evidence="3" key="2">
    <citation type="submission" date="2020-09" db="EMBL/GenBank/DDBJ databases">
        <authorList>
            <person name="Sun Q."/>
            <person name="Sedlacek I."/>
        </authorList>
    </citation>
    <scope>NUCLEOTIDE SEQUENCE</scope>
    <source>
        <strain evidence="3">CCM 7905</strain>
    </source>
</reference>
<feature type="region of interest" description="Disordered" evidence="1">
    <location>
        <begin position="1"/>
        <end position="35"/>
    </location>
</feature>
<dbReference type="Proteomes" id="UP000654257">
    <property type="component" value="Unassembled WGS sequence"/>
</dbReference>
<organism evidence="3 4">
    <name type="scientific">Rhodococcoides trifolii</name>
    <dbReference type="NCBI Taxonomy" id="908250"/>
    <lineage>
        <taxon>Bacteria</taxon>
        <taxon>Bacillati</taxon>
        <taxon>Actinomycetota</taxon>
        <taxon>Actinomycetes</taxon>
        <taxon>Mycobacteriales</taxon>
        <taxon>Nocardiaceae</taxon>
        <taxon>Rhodococcoides</taxon>
    </lineage>
</organism>
<sequence>MTTVGMTKATAAAKSRAGDDPSSKAGRGSAKTSGTAAESVVLTYELADKHLTASLVDGGDGSQRGDARTMDLEDLSPEQIGLTVPMLWELLDRAKVKPGTVVVLGDVNTATVSPILELALGVPVIAPGVSAGKGSDMKKPTMPKADAPVAAAVTRPVPAKRLAPKSKTVKPASAAADSTEATAAVVAVPGKPVPTTAKTVAAKTVPPKTAESKTVESKTVDSKLVAGKPAAAAVAAGTAAGTAAVAAKKVDITKPASATGAKSPGTAADVTDPPTEEMAVVTPVAPPYAFADADVTAPVPAVAAVPPSSTPASPASASGGKGRRGLVLAAAATAVVLAGGIGAALALNNGGSESVPGPTPSAATQEAAPAAPSAAPSAELPSSAAASAPAAVVPAPAAVPPPAAPVASAAPPVASAPVDTSGWTNSAPPAWTPNRVPAAQPPATQAPVAPAPQSSSTYVPPPQFTVPVPVPDPNNPNATPQELQDKAWADHWERTREYFEQQGG</sequence>
<keyword evidence="2" id="KW-0812">Transmembrane</keyword>
<feature type="compositionally biased region" description="Low complexity" evidence="1">
    <location>
        <begin position="360"/>
        <end position="379"/>
    </location>
</feature>
<dbReference type="PRINTS" id="PR01217">
    <property type="entry name" value="PRICHEXTENSN"/>
</dbReference>
<keyword evidence="4" id="KW-1185">Reference proteome</keyword>
<feature type="region of interest" description="Disordered" evidence="1">
    <location>
        <begin position="400"/>
        <end position="486"/>
    </location>
</feature>
<name>A0A917G6N1_9NOCA</name>
<dbReference type="AlphaFoldDB" id="A0A917G6N1"/>
<reference evidence="3" key="1">
    <citation type="journal article" date="2014" name="Int. J. Syst. Evol. Microbiol.">
        <title>Complete genome sequence of Corynebacterium casei LMG S-19264T (=DSM 44701T), isolated from a smear-ripened cheese.</title>
        <authorList>
            <consortium name="US DOE Joint Genome Institute (JGI-PGF)"/>
            <person name="Walter F."/>
            <person name="Albersmeier A."/>
            <person name="Kalinowski J."/>
            <person name="Ruckert C."/>
        </authorList>
    </citation>
    <scope>NUCLEOTIDE SEQUENCE</scope>
    <source>
        <strain evidence="3">CCM 7905</strain>
    </source>
</reference>
<feature type="region of interest" description="Disordered" evidence="1">
    <location>
        <begin position="303"/>
        <end position="322"/>
    </location>
</feature>
<evidence type="ECO:0000256" key="1">
    <source>
        <dbReference type="SAM" id="MobiDB-lite"/>
    </source>
</evidence>
<protein>
    <submittedName>
        <fullName evidence="3">Uncharacterized protein</fullName>
    </submittedName>
</protein>
<accession>A0A917G6N1</accession>
<dbReference type="RefSeq" id="WP_188547063.1">
    <property type="nucleotide sequence ID" value="NZ_BMCU01000006.1"/>
</dbReference>
<proteinExistence type="predicted"/>
<dbReference type="EMBL" id="BMCU01000006">
    <property type="protein sequence ID" value="GGG25271.1"/>
    <property type="molecule type" value="Genomic_DNA"/>
</dbReference>
<feature type="compositionally biased region" description="Pro residues" evidence="1">
    <location>
        <begin position="459"/>
        <end position="474"/>
    </location>
</feature>
<feature type="compositionally biased region" description="Low complexity" evidence="1">
    <location>
        <begin position="405"/>
        <end position="418"/>
    </location>
</feature>
<comment type="caution">
    <text evidence="3">The sequence shown here is derived from an EMBL/GenBank/DDBJ whole genome shotgun (WGS) entry which is preliminary data.</text>
</comment>
<keyword evidence="2" id="KW-1133">Transmembrane helix</keyword>